<name>A0A2G5EMV9_AQUCA</name>
<accession>A0A2G5EMV9</accession>
<organism evidence="1 2">
    <name type="scientific">Aquilegia coerulea</name>
    <name type="common">Rocky mountain columbine</name>
    <dbReference type="NCBI Taxonomy" id="218851"/>
    <lineage>
        <taxon>Eukaryota</taxon>
        <taxon>Viridiplantae</taxon>
        <taxon>Streptophyta</taxon>
        <taxon>Embryophyta</taxon>
        <taxon>Tracheophyta</taxon>
        <taxon>Spermatophyta</taxon>
        <taxon>Magnoliopsida</taxon>
        <taxon>Ranunculales</taxon>
        <taxon>Ranunculaceae</taxon>
        <taxon>Thalictroideae</taxon>
        <taxon>Aquilegia</taxon>
    </lineage>
</organism>
<proteinExistence type="predicted"/>
<dbReference type="InParanoid" id="A0A2G5EMV9"/>
<keyword evidence="2" id="KW-1185">Reference proteome</keyword>
<reference evidence="1 2" key="1">
    <citation type="submission" date="2017-09" db="EMBL/GenBank/DDBJ databases">
        <title>WGS assembly of Aquilegia coerulea Goldsmith.</title>
        <authorList>
            <person name="Hodges S."/>
            <person name="Kramer E."/>
            <person name="Nordborg M."/>
            <person name="Tomkins J."/>
            <person name="Borevitz J."/>
            <person name="Derieg N."/>
            <person name="Yan J."/>
            <person name="Mihaltcheva S."/>
            <person name="Hayes R.D."/>
            <person name="Rokhsar D."/>
        </authorList>
    </citation>
    <scope>NUCLEOTIDE SEQUENCE [LARGE SCALE GENOMIC DNA]</scope>
    <source>
        <strain evidence="2">cv. Goldsmith</strain>
    </source>
</reference>
<evidence type="ECO:0000313" key="2">
    <source>
        <dbReference type="Proteomes" id="UP000230069"/>
    </source>
</evidence>
<protein>
    <submittedName>
        <fullName evidence="1">Uncharacterized protein</fullName>
    </submittedName>
</protein>
<gene>
    <name evidence="1" type="ORF">AQUCO_00600036v1</name>
</gene>
<dbReference type="EMBL" id="KZ305023">
    <property type="protein sequence ID" value="PIA57031.1"/>
    <property type="molecule type" value="Genomic_DNA"/>
</dbReference>
<evidence type="ECO:0000313" key="1">
    <source>
        <dbReference type="EMBL" id="PIA57031.1"/>
    </source>
</evidence>
<sequence length="73" mass="8399">MSIENYTVALICFSHDLQQYNDVRTSPINQGEKEVNIADKLSQCLRPSASIYKDLKLTYRAYKCGPIQRQVKC</sequence>
<dbReference type="Proteomes" id="UP000230069">
    <property type="component" value="Unassembled WGS sequence"/>
</dbReference>
<dbReference type="AlphaFoldDB" id="A0A2G5EMV9"/>